<comment type="similarity">
    <text evidence="4 5">Belongs to the cytochrome b5 family.</text>
</comment>
<dbReference type="Pfam" id="PF00173">
    <property type="entry name" value="Cyt-b5"/>
    <property type="match status" value="1"/>
</dbReference>
<evidence type="ECO:0000313" key="9">
    <source>
        <dbReference type="Proteomes" id="UP001189429"/>
    </source>
</evidence>
<evidence type="ECO:0000256" key="5">
    <source>
        <dbReference type="RuleBase" id="RU362121"/>
    </source>
</evidence>
<name>A0ABN9SI80_9DINO</name>
<gene>
    <name evidence="8" type="ORF">PCOR1329_LOCUS29728</name>
</gene>
<feature type="domain" description="Cytochrome b5 heme-binding" evidence="7">
    <location>
        <begin position="18"/>
        <end position="94"/>
    </location>
</feature>
<organism evidence="8 9">
    <name type="scientific">Prorocentrum cordatum</name>
    <dbReference type="NCBI Taxonomy" id="2364126"/>
    <lineage>
        <taxon>Eukaryota</taxon>
        <taxon>Sar</taxon>
        <taxon>Alveolata</taxon>
        <taxon>Dinophyceae</taxon>
        <taxon>Prorocentrales</taxon>
        <taxon>Prorocentraceae</taxon>
        <taxon>Prorocentrum</taxon>
    </lineage>
</organism>
<evidence type="ECO:0000256" key="3">
    <source>
        <dbReference type="ARBA" id="ARBA00023004"/>
    </source>
</evidence>
<dbReference type="Proteomes" id="UP001189429">
    <property type="component" value="Unassembled WGS sequence"/>
</dbReference>
<dbReference type="InterPro" id="IPR050668">
    <property type="entry name" value="Cytochrome_b5"/>
</dbReference>
<dbReference type="InterPro" id="IPR018506">
    <property type="entry name" value="Cyt_B5_heme-BS"/>
</dbReference>
<dbReference type="InterPro" id="IPR036400">
    <property type="entry name" value="Cyt_B5-like_heme/steroid_sf"/>
</dbReference>
<feature type="region of interest" description="Disordered" evidence="6">
    <location>
        <begin position="92"/>
        <end position="114"/>
    </location>
</feature>
<feature type="non-terminal residue" evidence="8">
    <location>
        <position position="1"/>
    </location>
</feature>
<keyword evidence="3 5" id="KW-0408">Iron</keyword>
<dbReference type="PRINTS" id="PR00363">
    <property type="entry name" value="CYTOCHROMEB5"/>
</dbReference>
<keyword evidence="1 5" id="KW-0349">Heme</keyword>
<evidence type="ECO:0000256" key="1">
    <source>
        <dbReference type="ARBA" id="ARBA00022617"/>
    </source>
</evidence>
<evidence type="ECO:0000256" key="4">
    <source>
        <dbReference type="ARBA" id="ARBA00038168"/>
    </source>
</evidence>
<protein>
    <recommendedName>
        <fullName evidence="7">Cytochrome b5 heme-binding domain-containing protein</fullName>
    </recommendedName>
</protein>
<keyword evidence="2 5" id="KW-0479">Metal-binding</keyword>
<dbReference type="SMART" id="SM01117">
    <property type="entry name" value="Cyt-b5"/>
    <property type="match status" value="1"/>
</dbReference>
<dbReference type="PANTHER" id="PTHR19359">
    <property type="entry name" value="CYTOCHROME B5"/>
    <property type="match status" value="1"/>
</dbReference>
<dbReference type="PROSITE" id="PS00191">
    <property type="entry name" value="CYTOCHROME_B5_1"/>
    <property type="match status" value="1"/>
</dbReference>
<proteinExistence type="inferred from homology"/>
<evidence type="ECO:0000313" key="8">
    <source>
        <dbReference type="EMBL" id="CAK0831402.1"/>
    </source>
</evidence>
<dbReference type="SUPFAM" id="SSF55856">
    <property type="entry name" value="Cytochrome b5-like heme/steroid binding domain"/>
    <property type="match status" value="1"/>
</dbReference>
<evidence type="ECO:0000259" key="7">
    <source>
        <dbReference type="PROSITE" id="PS50255"/>
    </source>
</evidence>
<feature type="non-terminal residue" evidence="8">
    <location>
        <position position="139"/>
    </location>
</feature>
<evidence type="ECO:0000256" key="6">
    <source>
        <dbReference type="SAM" id="MobiDB-lite"/>
    </source>
</evidence>
<dbReference type="EMBL" id="CAUYUJ010011230">
    <property type="protein sequence ID" value="CAK0831402.1"/>
    <property type="molecule type" value="Genomic_DNA"/>
</dbReference>
<sequence length="139" mass="14356">AAVGATPAPAAAGPPAADAVFTLEEVARHCHRTDCWLIVHGRVLDVTGFLEEHPGGALPLMAYAGKDASEDFDLVHPPGVIDRYARSTVIGRVGAQEPQSPRAPSKAGRSTLPAITCCPCCRRGPGAKERPSSSSSSSS</sequence>
<accession>A0ABN9SI80</accession>
<dbReference type="Gene3D" id="3.10.120.10">
    <property type="entry name" value="Cytochrome b5-like heme/steroid binding domain"/>
    <property type="match status" value="1"/>
</dbReference>
<dbReference type="InterPro" id="IPR001199">
    <property type="entry name" value="Cyt_B5-like_heme/steroid-bd"/>
</dbReference>
<reference evidence="8" key="1">
    <citation type="submission" date="2023-10" db="EMBL/GenBank/DDBJ databases">
        <authorList>
            <person name="Chen Y."/>
            <person name="Shah S."/>
            <person name="Dougan E. K."/>
            <person name="Thang M."/>
            <person name="Chan C."/>
        </authorList>
    </citation>
    <scope>NUCLEOTIDE SEQUENCE [LARGE SCALE GENOMIC DNA]</scope>
</reference>
<keyword evidence="9" id="KW-1185">Reference proteome</keyword>
<dbReference type="PROSITE" id="PS50255">
    <property type="entry name" value="CYTOCHROME_B5_2"/>
    <property type="match status" value="1"/>
</dbReference>
<comment type="caution">
    <text evidence="8">The sequence shown here is derived from an EMBL/GenBank/DDBJ whole genome shotgun (WGS) entry which is preliminary data.</text>
</comment>
<evidence type="ECO:0000256" key="2">
    <source>
        <dbReference type="ARBA" id="ARBA00022723"/>
    </source>
</evidence>